<dbReference type="Pfam" id="PF13638">
    <property type="entry name" value="PIN_4"/>
    <property type="match status" value="1"/>
</dbReference>
<proteinExistence type="predicted"/>
<accession>A0AAX4HFJ9</accession>
<dbReference type="InterPro" id="IPR029060">
    <property type="entry name" value="PIN-like_dom_sf"/>
</dbReference>
<dbReference type="RefSeq" id="XP_062879048.1">
    <property type="nucleotide sequence ID" value="XM_063022978.1"/>
</dbReference>
<name>A0AAX4HFJ9_9ASCO</name>
<protein>
    <recommendedName>
        <fullName evidence="1">PIN domain-containing protein</fullName>
    </recommendedName>
</protein>
<dbReference type="SMART" id="SM00670">
    <property type="entry name" value="PINc"/>
    <property type="match status" value="1"/>
</dbReference>
<dbReference type="Gene3D" id="3.40.50.1010">
    <property type="entry name" value="5'-nuclease"/>
    <property type="match status" value="1"/>
</dbReference>
<gene>
    <name evidence="2" type="ORF">PUMCH_004026</name>
</gene>
<keyword evidence="3" id="KW-1185">Reference proteome</keyword>
<dbReference type="GO" id="GO:0004540">
    <property type="term" value="F:RNA nuclease activity"/>
    <property type="evidence" value="ECO:0007669"/>
    <property type="project" value="UniProtKB-ARBA"/>
</dbReference>
<dbReference type="GO" id="GO:0005634">
    <property type="term" value="C:nucleus"/>
    <property type="evidence" value="ECO:0007669"/>
    <property type="project" value="TreeGrafter"/>
</dbReference>
<organism evidence="2 3">
    <name type="scientific">Australozyma saopauloensis</name>
    <dbReference type="NCBI Taxonomy" id="291208"/>
    <lineage>
        <taxon>Eukaryota</taxon>
        <taxon>Fungi</taxon>
        <taxon>Dikarya</taxon>
        <taxon>Ascomycota</taxon>
        <taxon>Saccharomycotina</taxon>
        <taxon>Pichiomycetes</taxon>
        <taxon>Metschnikowiaceae</taxon>
        <taxon>Australozyma</taxon>
    </lineage>
</organism>
<dbReference type="EMBL" id="CP138898">
    <property type="protein sequence ID" value="WPK26667.1"/>
    <property type="molecule type" value="Genomic_DNA"/>
</dbReference>
<dbReference type="SUPFAM" id="SSF88723">
    <property type="entry name" value="PIN domain-like"/>
    <property type="match status" value="1"/>
</dbReference>
<dbReference type="InterPro" id="IPR002716">
    <property type="entry name" value="PIN_dom"/>
</dbReference>
<sequence length="415" mass="47372">MTLPSRYAREGLSLKDQHRTITSGKHTQTSSYRLRVTEKKETQVDAADGNEIQEIEMDEVHEMDEPLAFTEPETIHTHDESEFNNMELDTSMLRSETVNLRGNMSYLVIDTNFILAHLSLLNDLKDIGGMYLLVIIIPNEVIRELDGLKNSTRTENGHSVGKSARKANDWIYYCLAEGIDTVRGQAPKERLNKLASGDDAILDCCVFLQQHCPMTLQVLMSDDKNLCMKALLSKILTISYRERMSARDIAEKIYSENVNKYGELSGQTLVREVEVPVLPNVDLPETIIEKVYHEIEIIVVSIVKRAISEEYGADLDILVGYSEEQIVSLQAAEQAMIRFWLPVFSNFLPRTIGSKNMRNHLEPTMYSEPTNMKELAEFVELWTSILHLLYKALMTEDQLKSLELLVERWTTLAHS</sequence>
<dbReference type="CDD" id="cd18727">
    <property type="entry name" value="PIN_Swt1-like"/>
    <property type="match status" value="1"/>
</dbReference>
<dbReference type="InterPro" id="IPR049014">
    <property type="entry name" value="SWT1_C"/>
</dbReference>
<evidence type="ECO:0000313" key="2">
    <source>
        <dbReference type="EMBL" id="WPK26667.1"/>
    </source>
</evidence>
<dbReference type="AlphaFoldDB" id="A0AAX4HFJ9"/>
<dbReference type="KEGG" id="asau:88175089"/>
<reference evidence="2 3" key="1">
    <citation type="submission" date="2023-10" db="EMBL/GenBank/DDBJ databases">
        <title>Draft Genome Sequence of Candida saopaulonensis from a very Premature Infant with Sepsis.</title>
        <authorList>
            <person name="Ning Y."/>
            <person name="Dai R."/>
            <person name="Xiao M."/>
            <person name="Xu Y."/>
            <person name="Yan Q."/>
            <person name="Zhang L."/>
        </authorList>
    </citation>
    <scope>NUCLEOTIDE SEQUENCE [LARGE SCALE GENOMIC DNA]</scope>
    <source>
        <strain evidence="2 3">19XY460</strain>
    </source>
</reference>
<dbReference type="PANTHER" id="PTHR16161:SF0">
    <property type="entry name" value="TRANSCRIPTIONAL PROTEIN SWT1"/>
    <property type="match status" value="1"/>
</dbReference>
<dbReference type="GeneID" id="88175089"/>
<evidence type="ECO:0000259" key="1">
    <source>
        <dbReference type="SMART" id="SM00670"/>
    </source>
</evidence>
<feature type="domain" description="PIN" evidence="1">
    <location>
        <begin position="105"/>
        <end position="228"/>
    </location>
</feature>
<dbReference type="Proteomes" id="UP001338582">
    <property type="component" value="Chromosome 5"/>
</dbReference>
<evidence type="ECO:0000313" key="3">
    <source>
        <dbReference type="Proteomes" id="UP001338582"/>
    </source>
</evidence>
<dbReference type="PANTHER" id="PTHR16161">
    <property type="entry name" value="TRANSCRIPTIONAL PROTEIN SWT1"/>
    <property type="match status" value="1"/>
</dbReference>
<dbReference type="Pfam" id="PF21693">
    <property type="entry name" value="SWT1_3rd"/>
    <property type="match status" value="1"/>
</dbReference>
<dbReference type="InterPro" id="IPR052626">
    <property type="entry name" value="SWT1_Regulator"/>
</dbReference>